<evidence type="ECO:0000256" key="2">
    <source>
        <dbReference type="ARBA" id="ARBA00022741"/>
    </source>
</evidence>
<evidence type="ECO:0000256" key="5">
    <source>
        <dbReference type="HAMAP-Rule" id="MF_01609"/>
    </source>
</evidence>
<evidence type="ECO:0000256" key="4">
    <source>
        <dbReference type="ARBA" id="ARBA00048819"/>
    </source>
</evidence>
<dbReference type="HAMAP" id="MF_01609">
    <property type="entry name" value="Glu_cys_ligase_2"/>
    <property type="match status" value="1"/>
</dbReference>
<dbReference type="NCBIfam" id="TIGR02050">
    <property type="entry name" value="gshA_cyan_rel"/>
    <property type="match status" value="1"/>
</dbReference>
<dbReference type="Pfam" id="PF04107">
    <property type="entry name" value="GCS2"/>
    <property type="match status" value="1"/>
</dbReference>
<proteinExistence type="inferred from homology"/>
<organism evidence="6 7">
    <name type="scientific">Actinomadura rudentiformis</name>
    <dbReference type="NCBI Taxonomy" id="359158"/>
    <lineage>
        <taxon>Bacteria</taxon>
        <taxon>Bacillati</taxon>
        <taxon>Actinomycetota</taxon>
        <taxon>Actinomycetes</taxon>
        <taxon>Streptosporangiales</taxon>
        <taxon>Thermomonosporaceae</taxon>
        <taxon>Actinomadura</taxon>
    </lineage>
</organism>
<comment type="function">
    <text evidence="5">ATP-dependent carboxylate-amine ligase which exhibits weak glutamate--cysteine ligase activity.</text>
</comment>
<dbReference type="OrthoDB" id="9803842at2"/>
<dbReference type="Gene3D" id="3.30.590.20">
    <property type="match status" value="1"/>
</dbReference>
<name>A0A6H9YZI8_9ACTN</name>
<dbReference type="GO" id="GO:0004357">
    <property type="term" value="F:glutamate-cysteine ligase activity"/>
    <property type="evidence" value="ECO:0007669"/>
    <property type="project" value="UniProtKB-EC"/>
</dbReference>
<dbReference type="PANTHER" id="PTHR36510:SF1">
    <property type="entry name" value="GLUTAMATE--CYSTEINE LIGASE 2-RELATED"/>
    <property type="match status" value="1"/>
</dbReference>
<dbReference type="NCBIfam" id="NF010041">
    <property type="entry name" value="PRK13517.1-1"/>
    <property type="match status" value="1"/>
</dbReference>
<evidence type="ECO:0000313" key="7">
    <source>
        <dbReference type="Proteomes" id="UP000468735"/>
    </source>
</evidence>
<sequence>MGAPPTFGVEEEFLLVDPESREPRLRASEVLGRAGDHPSQGAGAAFHAELLGTQVEAATGVCTGWSGLRGQLREGRERLAEAARAEGLLLVSAGTPVLAGPASALTSGGDAPGERFERIRRLYEGVVADYQACGCHVHVGVPDREAAVAVVNHLRPWLPTLLALSANSPFDHGRDSGYASWRMVEQSRFPGSGVPPRFTSAADHDRQVDRLVECGVLVDRSMTFWLARPSPHLPTVEVRAADAVATLTEAALQAALTRALVDVALAESAAGREAPEVDAQVCAAAVWSAARYGMDGPAVHPFDGRRVPARALLDELITVARPALEKAGDLNDVSAALARLDREGGGAHRQRLAARAGLPAVVDMLARRTTEDR</sequence>
<comment type="similarity">
    <text evidence="5">Belongs to the glutamate--cysteine ligase type 2 family. YbdK subfamily.</text>
</comment>
<keyword evidence="2 5" id="KW-0547">Nucleotide-binding</keyword>
<dbReference type="InterPro" id="IPR006336">
    <property type="entry name" value="GCS2"/>
</dbReference>
<dbReference type="Proteomes" id="UP000468735">
    <property type="component" value="Unassembled WGS sequence"/>
</dbReference>
<comment type="catalytic activity">
    <reaction evidence="4 5">
        <text>L-cysteine + L-glutamate + ATP = gamma-L-glutamyl-L-cysteine + ADP + phosphate + H(+)</text>
        <dbReference type="Rhea" id="RHEA:13285"/>
        <dbReference type="ChEBI" id="CHEBI:15378"/>
        <dbReference type="ChEBI" id="CHEBI:29985"/>
        <dbReference type="ChEBI" id="CHEBI:30616"/>
        <dbReference type="ChEBI" id="CHEBI:35235"/>
        <dbReference type="ChEBI" id="CHEBI:43474"/>
        <dbReference type="ChEBI" id="CHEBI:58173"/>
        <dbReference type="ChEBI" id="CHEBI:456216"/>
        <dbReference type="EC" id="6.3.2.2"/>
    </reaction>
</comment>
<dbReference type="GO" id="GO:0005524">
    <property type="term" value="F:ATP binding"/>
    <property type="evidence" value="ECO:0007669"/>
    <property type="project" value="UniProtKB-KW"/>
</dbReference>
<dbReference type="AlphaFoldDB" id="A0A6H9YZI8"/>
<reference evidence="6 7" key="1">
    <citation type="submission" date="2019-09" db="EMBL/GenBank/DDBJ databases">
        <title>Actinomadura physcomitrii sp. nov., a novel actinomycete isolated from moss [Physcomitrium sphaericum (Ludw) Fuernr].</title>
        <authorList>
            <person name="Zhuang X."/>
            <person name="Liu C."/>
        </authorList>
    </citation>
    <scope>NUCLEOTIDE SEQUENCE [LARGE SCALE GENOMIC DNA]</scope>
    <source>
        <strain evidence="6 7">HMC1</strain>
    </source>
</reference>
<dbReference type="PANTHER" id="PTHR36510">
    <property type="entry name" value="GLUTAMATE--CYSTEINE LIGASE 2-RELATED"/>
    <property type="match status" value="1"/>
</dbReference>
<keyword evidence="3 5" id="KW-0067">ATP-binding</keyword>
<dbReference type="SUPFAM" id="SSF55931">
    <property type="entry name" value="Glutamine synthetase/guanido kinase"/>
    <property type="match status" value="1"/>
</dbReference>
<dbReference type="GO" id="GO:0042398">
    <property type="term" value="P:modified amino acid biosynthetic process"/>
    <property type="evidence" value="ECO:0007669"/>
    <property type="project" value="InterPro"/>
</dbReference>
<comment type="caution">
    <text evidence="6">The sequence shown here is derived from an EMBL/GenBank/DDBJ whole genome shotgun (WGS) entry which is preliminary data.</text>
</comment>
<evidence type="ECO:0000313" key="6">
    <source>
        <dbReference type="EMBL" id="KAB2352784.1"/>
    </source>
</evidence>
<protein>
    <recommendedName>
        <fullName evidence="5">Putative glutamate--cysteine ligase 2</fullName>
        <ecNumber evidence="5">6.3.2.2</ecNumber>
    </recommendedName>
    <alternativeName>
        <fullName evidence="5">Gamma-glutamylcysteine synthetase 2</fullName>
        <shortName evidence="5">GCS 2</shortName>
        <shortName evidence="5">Gamma-GCS 2</shortName>
    </alternativeName>
</protein>
<dbReference type="EMBL" id="WBMT01000001">
    <property type="protein sequence ID" value="KAB2352784.1"/>
    <property type="molecule type" value="Genomic_DNA"/>
</dbReference>
<dbReference type="InterPro" id="IPR014746">
    <property type="entry name" value="Gln_synth/guanido_kin_cat_dom"/>
</dbReference>
<gene>
    <name evidence="6" type="ORF">F8566_02570</name>
</gene>
<evidence type="ECO:0000256" key="3">
    <source>
        <dbReference type="ARBA" id="ARBA00022840"/>
    </source>
</evidence>
<dbReference type="EC" id="6.3.2.2" evidence="5"/>
<evidence type="ECO:0000256" key="1">
    <source>
        <dbReference type="ARBA" id="ARBA00022598"/>
    </source>
</evidence>
<dbReference type="InterPro" id="IPR011793">
    <property type="entry name" value="YbdK"/>
</dbReference>
<keyword evidence="7" id="KW-1185">Reference proteome</keyword>
<accession>A0A6H9YZI8</accession>
<keyword evidence="1 5" id="KW-0436">Ligase</keyword>
<dbReference type="InterPro" id="IPR050141">
    <property type="entry name" value="GCL_type2/YbdK_subfam"/>
</dbReference>